<dbReference type="GO" id="GO:0015562">
    <property type="term" value="F:efflux transmembrane transporter activity"/>
    <property type="evidence" value="ECO:0007669"/>
    <property type="project" value="InterPro"/>
</dbReference>
<keyword evidence="8" id="KW-1185">Reference proteome</keyword>
<dbReference type="Proteomes" id="UP000322699">
    <property type="component" value="Unassembled WGS sequence"/>
</dbReference>
<evidence type="ECO:0000256" key="3">
    <source>
        <dbReference type="ARBA" id="ARBA00022692"/>
    </source>
</evidence>
<evidence type="ECO:0000313" key="7">
    <source>
        <dbReference type="EMBL" id="KAA1257933.1"/>
    </source>
</evidence>
<dbReference type="OrthoDB" id="234964at2"/>
<protein>
    <submittedName>
        <fullName evidence="7">Outer membrane efflux protein</fullName>
    </submittedName>
</protein>
<dbReference type="PANTHER" id="PTHR30026:SF23">
    <property type="entry name" value="TO APRF-PUTATIVE OUTER MEMBRANE EFFLUX PROTEIN OR SECRETED ALKALINE PHOSPHATASE-RELATED"/>
    <property type="match status" value="1"/>
</dbReference>
<evidence type="ECO:0000256" key="1">
    <source>
        <dbReference type="ARBA" id="ARBA00004442"/>
    </source>
</evidence>
<evidence type="ECO:0000256" key="4">
    <source>
        <dbReference type="ARBA" id="ARBA00023136"/>
    </source>
</evidence>
<organism evidence="7 8">
    <name type="scientific">Rubripirellula obstinata</name>
    <dbReference type="NCBI Taxonomy" id="406547"/>
    <lineage>
        <taxon>Bacteria</taxon>
        <taxon>Pseudomonadati</taxon>
        <taxon>Planctomycetota</taxon>
        <taxon>Planctomycetia</taxon>
        <taxon>Pirellulales</taxon>
        <taxon>Pirellulaceae</taxon>
        <taxon>Rubripirellula</taxon>
    </lineage>
</organism>
<comment type="subcellular location">
    <subcellularLocation>
        <location evidence="1">Cell outer membrane</location>
    </subcellularLocation>
</comment>
<gene>
    <name evidence="7" type="ORF">LF1_04240</name>
</gene>
<proteinExistence type="predicted"/>
<evidence type="ECO:0000313" key="8">
    <source>
        <dbReference type="Proteomes" id="UP000322699"/>
    </source>
</evidence>
<name>A0A5B1CEP8_9BACT</name>
<comment type="caution">
    <text evidence="7">The sequence shown here is derived from an EMBL/GenBank/DDBJ whole genome shotgun (WGS) entry which is preliminary data.</text>
</comment>
<evidence type="ECO:0000256" key="2">
    <source>
        <dbReference type="ARBA" id="ARBA00022452"/>
    </source>
</evidence>
<dbReference type="InterPro" id="IPR051906">
    <property type="entry name" value="TolC-like"/>
</dbReference>
<evidence type="ECO:0000256" key="5">
    <source>
        <dbReference type="ARBA" id="ARBA00023237"/>
    </source>
</evidence>
<keyword evidence="4" id="KW-0472">Membrane</keyword>
<feature type="compositionally biased region" description="Polar residues" evidence="6">
    <location>
        <begin position="29"/>
        <end position="43"/>
    </location>
</feature>
<accession>A0A5B1CEP8</accession>
<dbReference type="PANTHER" id="PTHR30026">
    <property type="entry name" value="OUTER MEMBRANE PROTEIN TOLC"/>
    <property type="match status" value="1"/>
</dbReference>
<keyword evidence="3" id="KW-0812">Transmembrane</keyword>
<dbReference type="Gene3D" id="1.20.1600.10">
    <property type="entry name" value="Outer membrane efflux proteins (OEP)"/>
    <property type="match status" value="1"/>
</dbReference>
<dbReference type="GO" id="GO:0015288">
    <property type="term" value="F:porin activity"/>
    <property type="evidence" value="ECO:0007669"/>
    <property type="project" value="TreeGrafter"/>
</dbReference>
<dbReference type="GO" id="GO:1990281">
    <property type="term" value="C:efflux pump complex"/>
    <property type="evidence" value="ECO:0007669"/>
    <property type="project" value="TreeGrafter"/>
</dbReference>
<dbReference type="EMBL" id="VRLW01000001">
    <property type="protein sequence ID" value="KAA1257933.1"/>
    <property type="molecule type" value="Genomic_DNA"/>
</dbReference>
<dbReference type="SUPFAM" id="SSF56954">
    <property type="entry name" value="Outer membrane efflux proteins (OEP)"/>
    <property type="match status" value="1"/>
</dbReference>
<keyword evidence="2" id="KW-1134">Transmembrane beta strand</keyword>
<keyword evidence="5" id="KW-0998">Cell outer membrane</keyword>
<feature type="region of interest" description="Disordered" evidence="6">
    <location>
        <begin position="20"/>
        <end position="50"/>
    </location>
</feature>
<evidence type="ECO:0000256" key="6">
    <source>
        <dbReference type="SAM" id="MobiDB-lite"/>
    </source>
</evidence>
<dbReference type="GO" id="GO:0009279">
    <property type="term" value="C:cell outer membrane"/>
    <property type="evidence" value="ECO:0007669"/>
    <property type="project" value="UniProtKB-SubCell"/>
</dbReference>
<reference evidence="7 8" key="1">
    <citation type="submission" date="2019-08" db="EMBL/GenBank/DDBJ databases">
        <title>Deep-cultivation of Planctomycetes and their phenomic and genomic characterization uncovers novel biology.</title>
        <authorList>
            <person name="Wiegand S."/>
            <person name="Jogler M."/>
            <person name="Boedeker C."/>
            <person name="Pinto D."/>
            <person name="Vollmers J."/>
            <person name="Rivas-Marin E."/>
            <person name="Kohn T."/>
            <person name="Peeters S.H."/>
            <person name="Heuer A."/>
            <person name="Rast P."/>
            <person name="Oberbeckmann S."/>
            <person name="Bunk B."/>
            <person name="Jeske O."/>
            <person name="Meyerdierks A."/>
            <person name="Storesund J.E."/>
            <person name="Kallscheuer N."/>
            <person name="Luecker S."/>
            <person name="Lage O.M."/>
            <person name="Pohl T."/>
            <person name="Merkel B.J."/>
            <person name="Hornburger P."/>
            <person name="Mueller R.-W."/>
            <person name="Bruemmer F."/>
            <person name="Labrenz M."/>
            <person name="Spormann A.M."/>
            <person name="Op Den Camp H."/>
            <person name="Overmann J."/>
            <person name="Amann R."/>
            <person name="Jetten M.S.M."/>
            <person name="Mascher T."/>
            <person name="Medema M.H."/>
            <person name="Devos D.P."/>
            <person name="Kaster A.-K."/>
            <person name="Ovreas L."/>
            <person name="Rohde M."/>
            <person name="Galperin M.Y."/>
            <person name="Jogler C."/>
        </authorList>
    </citation>
    <scope>NUCLEOTIDE SEQUENCE [LARGE SCALE GENOMIC DNA]</scope>
    <source>
        <strain evidence="7 8">LF1</strain>
    </source>
</reference>
<sequence>MLAKHSVAFCATGLLPPTHQRNGALLPQRPQTSCAPAETNSHKSAAPLTRKPSRLRRFLRCGLAVLIVGVAAPAATQNASAQSASSSLSPDLAAMQQTHANLEQSFTPSVNVQYDAGWWTPFVAEPLNAELTSMPLRLEDALMATLQYSAQVQVFSDLPLIRETAVVEASASFDWHQYLDSRWDDVSDPIGNTLTAGAGIDRFNDHNLTARGGMRKRTRTGGTFDVSQQFGFQDNNSQFFVPDPQGTARLVMGFTQPLMRGRGRRYNESLICLAKIDQEVASDEFRRQLESHLLEVARSYWALYLERAALFQKTNSYLRGKAIYDRLAARSEFDANASQLVSAEAAIASRHSDLVRAQAAVRNAQSRLRSLVNNPAYADVELLPTDAPSFVSSSADLQESVAMAMQNRPEVLQAIKQIKSASIRLDMSKNELMPVLNLVTQTYVAGLAAQGNAVQAFENQFSIGAPSYGIGLQYERPVGNRAARARLRRRKLEVRQISNQYNTTLETIRHEVAVGVRELQTSMTELSTKQAAMRARAAQLDAMTARWDSLPGDQTDKALSLENLLIAQNQLAGAEFEYLTAQLTYNLSLVNLKRVTGLLLQSERVDISRICECGLPRNVLSKEPDYSIAATDMIDSDMLDAPFMHTIESPSDTGTLTQPVADEGTLDFFDENSMDLQDVDLMEPR</sequence>
<dbReference type="AlphaFoldDB" id="A0A5B1CEP8"/>